<dbReference type="SUPFAM" id="SSF53474">
    <property type="entry name" value="alpha/beta-Hydrolases"/>
    <property type="match status" value="1"/>
</dbReference>
<dbReference type="PANTHER" id="PTHR22946:SF9">
    <property type="entry name" value="POLYKETIDE TRANSFERASE AF380"/>
    <property type="match status" value="1"/>
</dbReference>
<gene>
    <name evidence="5" type="ORF">Dsi01nite_086830</name>
</gene>
<feature type="compositionally biased region" description="Basic and acidic residues" evidence="3">
    <location>
        <begin position="58"/>
        <end position="68"/>
    </location>
</feature>
<name>A0A919PVU7_9ACTN</name>
<dbReference type="InterPro" id="IPR050261">
    <property type="entry name" value="FrsA_esterase"/>
</dbReference>
<evidence type="ECO:0000256" key="2">
    <source>
        <dbReference type="ARBA" id="ARBA00038115"/>
    </source>
</evidence>
<proteinExistence type="inferred from homology"/>
<evidence type="ECO:0000313" key="5">
    <source>
        <dbReference type="EMBL" id="GIG50642.1"/>
    </source>
</evidence>
<evidence type="ECO:0000313" key="6">
    <source>
        <dbReference type="Proteomes" id="UP000660611"/>
    </source>
</evidence>
<reference evidence="5" key="1">
    <citation type="submission" date="2021-01" db="EMBL/GenBank/DDBJ databases">
        <title>Whole genome shotgun sequence of Dactylosporangium siamense NBRC 106093.</title>
        <authorList>
            <person name="Komaki H."/>
            <person name="Tamura T."/>
        </authorList>
    </citation>
    <scope>NUCLEOTIDE SEQUENCE</scope>
    <source>
        <strain evidence="5">NBRC 106093</strain>
    </source>
</reference>
<dbReference type="AlphaFoldDB" id="A0A919PVU7"/>
<evidence type="ECO:0000256" key="3">
    <source>
        <dbReference type="SAM" id="MobiDB-lite"/>
    </source>
</evidence>
<dbReference type="PANTHER" id="PTHR22946">
    <property type="entry name" value="DIENELACTONE HYDROLASE DOMAIN-CONTAINING PROTEIN-RELATED"/>
    <property type="match status" value="1"/>
</dbReference>
<comment type="similarity">
    <text evidence="2">Belongs to the AB hydrolase superfamily. FUS2 hydrolase family.</text>
</comment>
<dbReference type="Gene3D" id="3.40.50.1820">
    <property type="entry name" value="alpha/beta hydrolase"/>
    <property type="match status" value="1"/>
</dbReference>
<sequence>MRVGGQTNMKRIGLGLLATVLLAGCGGKPATPANPANPATPAATRAAEPQQQAAPSPTDRRCADPDLNDKQVAFPGTGGFLTGLLLGTGRTVLVLAPQASADACSWLSWARQEAAAGYRVLALDFAGEGRSQRGTGGKASADVLSAVAYVRSLGVERVVLIGASRGGTAVLVAAAAADPPVTAVVSLSAPDTYAGESAAAAAPRITVPVLYVAATGESAFAAAAQTMYDATTDPRRRIALVPGSLHGTSLLTITAAGAVEATKAVTDFLTQTAPS</sequence>
<evidence type="ECO:0000259" key="4">
    <source>
        <dbReference type="Pfam" id="PF00561"/>
    </source>
</evidence>
<accession>A0A919PVU7</accession>
<dbReference type="PROSITE" id="PS51257">
    <property type="entry name" value="PROKAR_LIPOPROTEIN"/>
    <property type="match status" value="1"/>
</dbReference>
<dbReference type="InterPro" id="IPR029058">
    <property type="entry name" value="AB_hydrolase_fold"/>
</dbReference>
<dbReference type="Pfam" id="PF00561">
    <property type="entry name" value="Abhydrolase_1"/>
    <property type="match status" value="1"/>
</dbReference>
<feature type="compositionally biased region" description="Low complexity" evidence="3">
    <location>
        <begin position="32"/>
        <end position="57"/>
    </location>
</feature>
<protein>
    <recommendedName>
        <fullName evidence="4">AB hydrolase-1 domain-containing protein</fullName>
    </recommendedName>
</protein>
<evidence type="ECO:0000256" key="1">
    <source>
        <dbReference type="ARBA" id="ARBA00022801"/>
    </source>
</evidence>
<comment type="caution">
    <text evidence="5">The sequence shown here is derived from an EMBL/GenBank/DDBJ whole genome shotgun (WGS) entry which is preliminary data.</text>
</comment>
<feature type="region of interest" description="Disordered" evidence="3">
    <location>
        <begin position="32"/>
        <end position="68"/>
    </location>
</feature>
<keyword evidence="1" id="KW-0378">Hydrolase</keyword>
<dbReference type="Proteomes" id="UP000660611">
    <property type="component" value="Unassembled WGS sequence"/>
</dbReference>
<keyword evidence="6" id="KW-1185">Reference proteome</keyword>
<organism evidence="5 6">
    <name type="scientific">Dactylosporangium siamense</name>
    <dbReference type="NCBI Taxonomy" id="685454"/>
    <lineage>
        <taxon>Bacteria</taxon>
        <taxon>Bacillati</taxon>
        <taxon>Actinomycetota</taxon>
        <taxon>Actinomycetes</taxon>
        <taxon>Micromonosporales</taxon>
        <taxon>Micromonosporaceae</taxon>
        <taxon>Dactylosporangium</taxon>
    </lineage>
</organism>
<dbReference type="GO" id="GO:0052689">
    <property type="term" value="F:carboxylic ester hydrolase activity"/>
    <property type="evidence" value="ECO:0007669"/>
    <property type="project" value="UniProtKB-ARBA"/>
</dbReference>
<dbReference type="InterPro" id="IPR000073">
    <property type="entry name" value="AB_hydrolase_1"/>
</dbReference>
<dbReference type="EMBL" id="BONQ01000137">
    <property type="protein sequence ID" value="GIG50642.1"/>
    <property type="molecule type" value="Genomic_DNA"/>
</dbReference>
<feature type="domain" description="AB hydrolase-1" evidence="4">
    <location>
        <begin position="101"/>
        <end position="189"/>
    </location>
</feature>